<keyword evidence="1" id="KW-0812">Transmembrane</keyword>
<proteinExistence type="predicted"/>
<feature type="transmembrane region" description="Helical" evidence="1">
    <location>
        <begin position="83"/>
        <end position="103"/>
    </location>
</feature>
<organism evidence="2 5">
    <name type="scientific">Labilibaculum euxinus</name>
    <dbReference type="NCBI Taxonomy" id="2686357"/>
    <lineage>
        <taxon>Bacteria</taxon>
        <taxon>Pseudomonadati</taxon>
        <taxon>Bacteroidota</taxon>
        <taxon>Bacteroidia</taxon>
        <taxon>Marinilabiliales</taxon>
        <taxon>Marinifilaceae</taxon>
        <taxon>Labilibaculum</taxon>
    </lineage>
</organism>
<evidence type="ECO:0000313" key="3">
    <source>
        <dbReference type="EMBL" id="MVB06732.1"/>
    </source>
</evidence>
<gene>
    <name evidence="3" type="ORF">DWB62_006835</name>
    <name evidence="2" type="ORF">GNY23_06835</name>
</gene>
<evidence type="ECO:0000313" key="5">
    <source>
        <dbReference type="Proteomes" id="UP000462449"/>
    </source>
</evidence>
<dbReference type="EMBL" id="WOTW01000012">
    <property type="protein sequence ID" value="MUP37527.1"/>
    <property type="molecule type" value="Genomic_DNA"/>
</dbReference>
<reference evidence="2 5" key="2">
    <citation type="submission" date="2019-12" db="EMBL/GenBank/DDBJ databases">
        <title>Draft genome sequence of Labilibaculum sp. strain 44 isolated from deep waters of Black Sea.</title>
        <authorList>
            <person name="Yadav S."/>
            <person name="Villanueva L."/>
        </authorList>
    </citation>
    <scope>NUCLEOTIDE SEQUENCE [LARGE SCALE GENOMIC DNA]</scope>
    <source>
        <strain evidence="2 5">44</strain>
    </source>
</reference>
<keyword evidence="1" id="KW-1133">Transmembrane helix</keyword>
<evidence type="ECO:0000256" key="1">
    <source>
        <dbReference type="SAM" id="Phobius"/>
    </source>
</evidence>
<reference evidence="3 4" key="1">
    <citation type="submission" date="2019-11" db="EMBL/GenBank/DDBJ databases">
        <title>Draft genome sequence of Labilibaculum sp. strain SYP isolated from Black Sea.</title>
        <authorList>
            <person name="Yadav S."/>
            <person name="Villanueva L."/>
        </authorList>
    </citation>
    <scope>NUCLEOTIDE SEQUENCE [LARGE SCALE GENOMIC DNA]</scope>
    <source>
        <strain evidence="3 4">44</strain>
    </source>
</reference>
<name>A0A425Y921_9BACT</name>
<accession>A0A425Y921</accession>
<dbReference type="Proteomes" id="UP000462449">
    <property type="component" value="Unassembled WGS sequence"/>
</dbReference>
<dbReference type="AlphaFoldDB" id="A0A425Y921"/>
<evidence type="ECO:0000313" key="2">
    <source>
        <dbReference type="EMBL" id="MUP37527.1"/>
    </source>
</evidence>
<dbReference type="RefSeq" id="WP_124993667.1">
    <property type="nucleotide sequence ID" value="NZ_JAVCNR010000002.1"/>
</dbReference>
<dbReference type="OrthoDB" id="1121876at2"/>
<keyword evidence="1" id="KW-0472">Membrane</keyword>
<protein>
    <submittedName>
        <fullName evidence="2">Uncharacterized protein</fullName>
    </submittedName>
</protein>
<feature type="transmembrane region" description="Helical" evidence="1">
    <location>
        <begin position="40"/>
        <end position="63"/>
    </location>
</feature>
<dbReference type="EMBL" id="QTZN02000012">
    <property type="protein sequence ID" value="MVB06732.1"/>
    <property type="molecule type" value="Genomic_DNA"/>
</dbReference>
<dbReference type="Proteomes" id="UP000285951">
    <property type="component" value="Unassembled WGS sequence"/>
</dbReference>
<keyword evidence="4" id="KW-1185">Reference proteome</keyword>
<sequence length="135" mass="15636">MMIKNDFESWLKSSAGKFVVIYTKGHSTERMKNFLNVLRALFVLIAICCILVLLSGNFINIGQVIGKDLGMESIQEIVTKSPGLFNLLLWLSTLFSLLSLWIMKMLRSSRKHIAEFYYFWDRHIESGRKLLKENS</sequence>
<comment type="caution">
    <text evidence="2">The sequence shown here is derived from an EMBL/GenBank/DDBJ whole genome shotgun (WGS) entry which is preliminary data.</text>
</comment>
<evidence type="ECO:0000313" key="4">
    <source>
        <dbReference type="Proteomes" id="UP000285951"/>
    </source>
</evidence>